<name>K2RXG7_MACPH</name>
<dbReference type="HOGENOM" id="CLU_013929_8_5_1"/>
<organism evidence="2 3">
    <name type="scientific">Macrophomina phaseolina (strain MS6)</name>
    <name type="common">Charcoal rot fungus</name>
    <dbReference type="NCBI Taxonomy" id="1126212"/>
    <lineage>
        <taxon>Eukaryota</taxon>
        <taxon>Fungi</taxon>
        <taxon>Dikarya</taxon>
        <taxon>Ascomycota</taxon>
        <taxon>Pezizomycotina</taxon>
        <taxon>Dothideomycetes</taxon>
        <taxon>Dothideomycetes incertae sedis</taxon>
        <taxon>Botryosphaeriales</taxon>
        <taxon>Botryosphaeriaceae</taxon>
        <taxon>Macrophomina</taxon>
    </lineage>
</organism>
<evidence type="ECO:0000259" key="1">
    <source>
        <dbReference type="Pfam" id="PF05225"/>
    </source>
</evidence>
<dbReference type="InterPro" id="IPR007889">
    <property type="entry name" value="HTH_Psq"/>
</dbReference>
<dbReference type="GO" id="GO:0003677">
    <property type="term" value="F:DNA binding"/>
    <property type="evidence" value="ECO:0007669"/>
    <property type="project" value="InterPro"/>
</dbReference>
<comment type="caution">
    <text evidence="2">The sequence shown here is derived from an EMBL/GenBank/DDBJ whole genome shotgun (WGS) entry which is preliminary data.</text>
</comment>
<dbReference type="Gene3D" id="1.10.10.60">
    <property type="entry name" value="Homeodomain-like"/>
    <property type="match status" value="1"/>
</dbReference>
<dbReference type="EMBL" id="AHHD01000786">
    <property type="protein sequence ID" value="EKG09080.1"/>
    <property type="molecule type" value="Genomic_DNA"/>
</dbReference>
<sequence length="108" mass="12502">MATQARWPLSTAMRLFYLQHQIPPPRKMESTRYEARINLALEALQENRNLSVRAAAKIYNVQRSTLQNRRVGKLARRDIPANSRKLTDLEEKAVIEHIVELSTRSFSA</sequence>
<dbReference type="SUPFAM" id="SSF46689">
    <property type="entry name" value="Homeodomain-like"/>
    <property type="match status" value="1"/>
</dbReference>
<evidence type="ECO:0000313" key="2">
    <source>
        <dbReference type="EMBL" id="EKG09080.1"/>
    </source>
</evidence>
<dbReference type="VEuPathDB" id="FungiDB:MPH_13935"/>
<gene>
    <name evidence="2" type="ORF">MPH_13935</name>
</gene>
<dbReference type="OrthoDB" id="3439492at2759"/>
<accession>K2RXG7</accession>
<protein>
    <submittedName>
        <fullName evidence="2">Helix-turn-helix Psq</fullName>
    </submittedName>
</protein>
<reference evidence="2 3" key="1">
    <citation type="journal article" date="2012" name="BMC Genomics">
        <title>Tools to kill: Genome of one of the most destructive plant pathogenic fungi Macrophomina phaseolina.</title>
        <authorList>
            <person name="Islam M.S."/>
            <person name="Haque M.S."/>
            <person name="Islam M.M."/>
            <person name="Emdad E.M."/>
            <person name="Halim A."/>
            <person name="Hossen Q.M.M."/>
            <person name="Hossain M.Z."/>
            <person name="Ahmed B."/>
            <person name="Rahim S."/>
            <person name="Rahman M.S."/>
            <person name="Alam M.M."/>
            <person name="Hou S."/>
            <person name="Wan X."/>
            <person name="Saito J.A."/>
            <person name="Alam M."/>
        </authorList>
    </citation>
    <scope>NUCLEOTIDE SEQUENCE [LARGE SCALE GENOMIC DNA]</scope>
    <source>
        <strain evidence="2 3">MS6</strain>
    </source>
</reference>
<dbReference type="AlphaFoldDB" id="K2RXG7"/>
<evidence type="ECO:0000313" key="3">
    <source>
        <dbReference type="Proteomes" id="UP000007129"/>
    </source>
</evidence>
<dbReference type="InterPro" id="IPR009057">
    <property type="entry name" value="Homeodomain-like_sf"/>
</dbReference>
<dbReference type="Pfam" id="PF05225">
    <property type="entry name" value="HTH_psq"/>
    <property type="match status" value="1"/>
</dbReference>
<feature type="domain" description="HTH psq-type" evidence="1">
    <location>
        <begin position="34"/>
        <end position="71"/>
    </location>
</feature>
<proteinExistence type="predicted"/>
<dbReference type="Proteomes" id="UP000007129">
    <property type="component" value="Unassembled WGS sequence"/>
</dbReference>
<dbReference type="InParanoid" id="K2RXG7"/>